<evidence type="ECO:0000313" key="2">
    <source>
        <dbReference type="Proteomes" id="UP001501084"/>
    </source>
</evidence>
<name>A0ABN3B8I4_9MICO</name>
<comment type="caution">
    <text evidence="1">The sequence shown here is derived from an EMBL/GenBank/DDBJ whole genome shotgun (WGS) entry which is preliminary data.</text>
</comment>
<evidence type="ECO:0000313" key="1">
    <source>
        <dbReference type="EMBL" id="GAA2189581.1"/>
    </source>
</evidence>
<sequence>MFCRAAGDGRDSALALLVARVALADHHDASVAANDLAVIADRLDAGIDLHDGSFVCIAVLVLAECRESLLPSDLLVAVDDTAAGQIVGRQLNDHAILGKDADVVLTHFA</sequence>
<dbReference type="EMBL" id="BAAAOP010000012">
    <property type="protein sequence ID" value="GAA2189581.1"/>
    <property type="molecule type" value="Genomic_DNA"/>
</dbReference>
<keyword evidence="2" id="KW-1185">Reference proteome</keyword>
<gene>
    <name evidence="1" type="ORF">GCM10009786_23260</name>
</gene>
<dbReference type="Proteomes" id="UP001501084">
    <property type="component" value="Unassembled WGS sequence"/>
</dbReference>
<reference evidence="1 2" key="1">
    <citation type="journal article" date="2019" name="Int. J. Syst. Evol. Microbiol.">
        <title>The Global Catalogue of Microorganisms (GCM) 10K type strain sequencing project: providing services to taxonomists for standard genome sequencing and annotation.</title>
        <authorList>
            <consortium name="The Broad Institute Genomics Platform"/>
            <consortium name="The Broad Institute Genome Sequencing Center for Infectious Disease"/>
            <person name="Wu L."/>
            <person name="Ma J."/>
        </authorList>
    </citation>
    <scope>NUCLEOTIDE SEQUENCE [LARGE SCALE GENOMIC DNA]</scope>
    <source>
        <strain evidence="1 2">JCM 14919</strain>
    </source>
</reference>
<organism evidence="1 2">
    <name type="scientific">Leucobacter alluvii</name>
    <dbReference type="NCBI Taxonomy" id="340321"/>
    <lineage>
        <taxon>Bacteria</taxon>
        <taxon>Bacillati</taxon>
        <taxon>Actinomycetota</taxon>
        <taxon>Actinomycetes</taxon>
        <taxon>Micrococcales</taxon>
        <taxon>Microbacteriaceae</taxon>
        <taxon>Leucobacter</taxon>
    </lineage>
</organism>
<accession>A0ABN3B8I4</accession>
<proteinExistence type="predicted"/>
<protein>
    <submittedName>
        <fullName evidence="1">Uncharacterized protein</fullName>
    </submittedName>
</protein>